<gene>
    <name evidence="2" type="ORF">KXQ929_LOCUS40071</name>
</gene>
<organism evidence="2 3">
    <name type="scientific">Adineta steineri</name>
    <dbReference type="NCBI Taxonomy" id="433720"/>
    <lineage>
        <taxon>Eukaryota</taxon>
        <taxon>Metazoa</taxon>
        <taxon>Spiralia</taxon>
        <taxon>Gnathifera</taxon>
        <taxon>Rotifera</taxon>
        <taxon>Eurotatoria</taxon>
        <taxon>Bdelloidea</taxon>
        <taxon>Adinetida</taxon>
        <taxon>Adinetidae</taxon>
        <taxon>Adineta</taxon>
    </lineage>
</organism>
<keyword evidence="1" id="KW-1133">Transmembrane helix</keyword>
<reference evidence="2" key="1">
    <citation type="submission" date="2021-02" db="EMBL/GenBank/DDBJ databases">
        <authorList>
            <person name="Nowell W R."/>
        </authorList>
    </citation>
    <scope>NUCLEOTIDE SEQUENCE</scope>
</reference>
<comment type="caution">
    <text evidence="2">The sequence shown here is derived from an EMBL/GenBank/DDBJ whole genome shotgun (WGS) entry which is preliminary data.</text>
</comment>
<evidence type="ECO:0000313" key="2">
    <source>
        <dbReference type="EMBL" id="CAF4200447.1"/>
    </source>
</evidence>
<accession>A0A820BDZ7</accession>
<name>A0A820BDZ7_9BILA</name>
<evidence type="ECO:0000313" key="3">
    <source>
        <dbReference type="Proteomes" id="UP000663868"/>
    </source>
</evidence>
<keyword evidence="1" id="KW-0812">Transmembrane</keyword>
<feature type="non-terminal residue" evidence="2">
    <location>
        <position position="1"/>
    </location>
</feature>
<proteinExistence type="predicted"/>
<protein>
    <submittedName>
        <fullName evidence="2">Uncharacterized protein</fullName>
    </submittedName>
</protein>
<dbReference type="EMBL" id="CAJOBB010008071">
    <property type="protein sequence ID" value="CAF4200447.1"/>
    <property type="molecule type" value="Genomic_DNA"/>
</dbReference>
<dbReference type="AlphaFoldDB" id="A0A820BDZ7"/>
<evidence type="ECO:0000256" key="1">
    <source>
        <dbReference type="SAM" id="Phobius"/>
    </source>
</evidence>
<sequence length="63" mass="7205">DKYPLEGRRQWYCHMCELALLSIAYLLIYRSLAAVLTLPASTTAIRVSRIALDDYQQETLCSP</sequence>
<feature type="transmembrane region" description="Helical" evidence="1">
    <location>
        <begin position="12"/>
        <end position="32"/>
    </location>
</feature>
<keyword evidence="1" id="KW-0472">Membrane</keyword>
<dbReference type="Proteomes" id="UP000663868">
    <property type="component" value="Unassembled WGS sequence"/>
</dbReference>